<keyword evidence="1" id="KW-0732">Signal</keyword>
<reference evidence="2 3" key="1">
    <citation type="journal article" date="2023" name="Proc. Natl. Acad. Sci. U.S.A.">
        <title>A global phylogenomic analysis of the shiitake genus Lentinula.</title>
        <authorList>
            <person name="Sierra-Patev S."/>
            <person name="Min B."/>
            <person name="Naranjo-Ortiz M."/>
            <person name="Looney B."/>
            <person name="Konkel Z."/>
            <person name="Slot J.C."/>
            <person name="Sakamoto Y."/>
            <person name="Steenwyk J.L."/>
            <person name="Rokas A."/>
            <person name="Carro J."/>
            <person name="Camarero S."/>
            <person name="Ferreira P."/>
            <person name="Molpeceres G."/>
            <person name="Ruiz-Duenas F.J."/>
            <person name="Serrano A."/>
            <person name="Henrissat B."/>
            <person name="Drula E."/>
            <person name="Hughes K.W."/>
            <person name="Mata J.L."/>
            <person name="Ishikawa N.K."/>
            <person name="Vargas-Isla R."/>
            <person name="Ushijima S."/>
            <person name="Smith C.A."/>
            <person name="Donoghue J."/>
            <person name="Ahrendt S."/>
            <person name="Andreopoulos W."/>
            <person name="He G."/>
            <person name="LaButti K."/>
            <person name="Lipzen A."/>
            <person name="Ng V."/>
            <person name="Riley R."/>
            <person name="Sandor L."/>
            <person name="Barry K."/>
            <person name="Martinez A.T."/>
            <person name="Xiao Y."/>
            <person name="Gibbons J.G."/>
            <person name="Terashima K."/>
            <person name="Grigoriev I.V."/>
            <person name="Hibbett D."/>
        </authorList>
    </citation>
    <scope>NUCLEOTIDE SEQUENCE [LARGE SCALE GENOMIC DNA]</scope>
    <source>
        <strain evidence="2 3">TFB7810</strain>
    </source>
</reference>
<evidence type="ECO:0000313" key="2">
    <source>
        <dbReference type="EMBL" id="KAJ3747046.1"/>
    </source>
</evidence>
<comment type="caution">
    <text evidence="2">The sequence shown here is derived from an EMBL/GenBank/DDBJ whole genome shotgun (WGS) entry which is preliminary data.</text>
</comment>
<proteinExistence type="predicted"/>
<feature type="chain" id="PRO_5040972189" evidence="1">
    <location>
        <begin position="26"/>
        <end position="215"/>
    </location>
</feature>
<gene>
    <name evidence="2" type="ORF">DFH05DRAFT_1540741</name>
</gene>
<dbReference type="Proteomes" id="UP001142393">
    <property type="component" value="Unassembled WGS sequence"/>
</dbReference>
<evidence type="ECO:0000256" key="1">
    <source>
        <dbReference type="SAM" id="SignalP"/>
    </source>
</evidence>
<organism evidence="2 3">
    <name type="scientific">Lentinula detonsa</name>
    <dbReference type="NCBI Taxonomy" id="2804962"/>
    <lineage>
        <taxon>Eukaryota</taxon>
        <taxon>Fungi</taxon>
        <taxon>Dikarya</taxon>
        <taxon>Basidiomycota</taxon>
        <taxon>Agaricomycotina</taxon>
        <taxon>Agaricomycetes</taxon>
        <taxon>Agaricomycetidae</taxon>
        <taxon>Agaricales</taxon>
        <taxon>Marasmiineae</taxon>
        <taxon>Omphalotaceae</taxon>
        <taxon>Lentinula</taxon>
    </lineage>
</organism>
<accession>A0A9W8P4R7</accession>
<protein>
    <submittedName>
        <fullName evidence="2">Uncharacterized protein</fullName>
    </submittedName>
</protein>
<evidence type="ECO:0000313" key="3">
    <source>
        <dbReference type="Proteomes" id="UP001142393"/>
    </source>
</evidence>
<dbReference type="EMBL" id="JANVFU010000003">
    <property type="protein sequence ID" value="KAJ3747046.1"/>
    <property type="molecule type" value="Genomic_DNA"/>
</dbReference>
<sequence length="215" mass="23847">MLFAVTTSRLFTLLYLCVSMLTASGSPLAIHGTTYFDGVRVDVDLGFEVFENAEISHAFLAIGDTMINADFFNMARKQMVPKKIIVTQEDTIRRDSHWAHLGKAKFKSPADQEQALQALLSIKLPPYKETGGKAWDYIQSALQTLKERGELLNPDAVVENSRREKEDLESHLASHRNAYVTLEGRNELEATATVIANLSHLILEEAIGLDGGDAQ</sequence>
<name>A0A9W8P4R7_9AGAR</name>
<feature type="signal peptide" evidence="1">
    <location>
        <begin position="1"/>
        <end position="25"/>
    </location>
</feature>
<dbReference type="AlphaFoldDB" id="A0A9W8P4R7"/>
<keyword evidence="3" id="KW-1185">Reference proteome</keyword>